<evidence type="ECO:0000313" key="2">
    <source>
        <dbReference type="EMBL" id="PTW44197.1"/>
    </source>
</evidence>
<dbReference type="InterPro" id="IPR027417">
    <property type="entry name" value="P-loop_NTPase"/>
</dbReference>
<reference evidence="2 3" key="1">
    <citation type="submission" date="2018-04" db="EMBL/GenBank/DDBJ databases">
        <title>Genomic Encyclopedia of Type Strains, Phase III (KMG-III): the genomes of soil and plant-associated and newly described type strains.</title>
        <authorList>
            <person name="Whitman W."/>
        </authorList>
    </citation>
    <scope>NUCLEOTIDE SEQUENCE [LARGE SCALE GENOMIC DNA]</scope>
    <source>
        <strain evidence="2 3">MA-olki</strain>
    </source>
</reference>
<sequence>MNVSLASTKADGNMLLRVWNGLWQWLVASPVDQRHYGAVIQPLEPEHADIAARAEATPIPFGGRLINRNETVRIMNAFDSAHPVRQRKNLHGRDDKLEALFDAVLFNRQHAVIHGARGSGKTSLAQVFGDYADQQGAVVIYAACEAATSFAELIRPYLAFIPESSVSLKEKVNFDRDMKLLDGEFGARAIVDLFSYLSDGRQVILIFDEFDRAESAAVVEQVATLIKLLSDARSSVQVMIVGIGRTLDDLIRCHPSLRRHLVPVPIGRISQGDMLALIDTGAARAGVTFDAACRTLITSISCGSPYHLQLFCYVAAIEATRRGTRNIDMTIMQAGMARAFDTWAMVNGPDATLFRSLETAAPETREGLEHCAREAAVTDCVHADSDMQTVLGSALLADESHPDRFYFRDGAAPQFLLAILAIGHAAQAANLREG</sequence>
<dbReference type="Proteomes" id="UP000244013">
    <property type="component" value="Unassembled WGS sequence"/>
</dbReference>
<gene>
    <name evidence="2" type="ORF">C8J25_11133</name>
</gene>
<dbReference type="SUPFAM" id="SSF52540">
    <property type="entry name" value="P-loop containing nucleoside triphosphate hydrolases"/>
    <property type="match status" value="1"/>
</dbReference>
<accession>A0A2T5TY59</accession>
<dbReference type="AlphaFoldDB" id="A0A2T5TY59"/>
<proteinExistence type="predicted"/>
<dbReference type="InterPro" id="IPR003593">
    <property type="entry name" value="AAA+_ATPase"/>
</dbReference>
<name>A0A2T5TY59_9SPHN</name>
<dbReference type="EMBL" id="QAYE01000011">
    <property type="protein sequence ID" value="PTW44197.1"/>
    <property type="molecule type" value="Genomic_DNA"/>
</dbReference>
<dbReference type="GeneID" id="91007572"/>
<dbReference type="RefSeq" id="WP_107955724.1">
    <property type="nucleotide sequence ID" value="NZ_QAYE01000011.1"/>
</dbReference>
<evidence type="ECO:0000313" key="3">
    <source>
        <dbReference type="Proteomes" id="UP000244013"/>
    </source>
</evidence>
<evidence type="ECO:0000259" key="1">
    <source>
        <dbReference type="SMART" id="SM00382"/>
    </source>
</evidence>
<protein>
    <submittedName>
        <fullName evidence="2">AAA ATPase-like protein</fullName>
    </submittedName>
</protein>
<feature type="domain" description="AAA+ ATPase" evidence="1">
    <location>
        <begin position="107"/>
        <end position="267"/>
    </location>
</feature>
<dbReference type="Pfam" id="PF13191">
    <property type="entry name" value="AAA_16"/>
    <property type="match status" value="1"/>
</dbReference>
<dbReference type="PANTHER" id="PTHR34301:SF8">
    <property type="entry name" value="ATPASE DOMAIN-CONTAINING PROTEIN"/>
    <property type="match status" value="1"/>
</dbReference>
<comment type="caution">
    <text evidence="2">The sequence shown here is derived from an EMBL/GenBank/DDBJ whole genome shotgun (WGS) entry which is preliminary data.</text>
</comment>
<dbReference type="SMART" id="SM00382">
    <property type="entry name" value="AAA"/>
    <property type="match status" value="1"/>
</dbReference>
<organism evidence="2 3">
    <name type="scientific">Sphingomonas faeni</name>
    <dbReference type="NCBI Taxonomy" id="185950"/>
    <lineage>
        <taxon>Bacteria</taxon>
        <taxon>Pseudomonadati</taxon>
        <taxon>Pseudomonadota</taxon>
        <taxon>Alphaproteobacteria</taxon>
        <taxon>Sphingomonadales</taxon>
        <taxon>Sphingomonadaceae</taxon>
        <taxon>Sphingomonas</taxon>
    </lineage>
</organism>
<dbReference type="PANTHER" id="PTHR34301">
    <property type="entry name" value="DNA-BINDING PROTEIN-RELATED"/>
    <property type="match status" value="1"/>
</dbReference>
<dbReference type="InterPro" id="IPR041664">
    <property type="entry name" value="AAA_16"/>
</dbReference>
<dbReference type="OrthoDB" id="7209686at2"/>
<dbReference type="Gene3D" id="3.40.50.300">
    <property type="entry name" value="P-loop containing nucleotide triphosphate hydrolases"/>
    <property type="match status" value="1"/>
</dbReference>